<dbReference type="PANTHER" id="PTHR10676">
    <property type="entry name" value="DYNEIN HEAVY CHAIN FAMILY PROTEIN"/>
    <property type="match status" value="1"/>
</dbReference>
<dbReference type="EMBL" id="JAPMOS010000031">
    <property type="protein sequence ID" value="KAJ4458327.1"/>
    <property type="molecule type" value="Genomic_DNA"/>
</dbReference>
<dbReference type="Pfam" id="PF18199">
    <property type="entry name" value="Dynein_C"/>
    <property type="match status" value="1"/>
</dbReference>
<gene>
    <name evidence="5" type="ORF">PAPYR_6012</name>
</gene>
<protein>
    <submittedName>
        <fullName evidence="5">Dyneins heavy chain</fullName>
    </submittedName>
</protein>
<keyword evidence="3" id="KW-0812">Transmembrane</keyword>
<evidence type="ECO:0000313" key="5">
    <source>
        <dbReference type="EMBL" id="KAJ4458327.1"/>
    </source>
</evidence>
<feature type="transmembrane region" description="Helical" evidence="3">
    <location>
        <begin position="602"/>
        <end position="625"/>
    </location>
</feature>
<evidence type="ECO:0000256" key="3">
    <source>
        <dbReference type="SAM" id="Phobius"/>
    </source>
</evidence>
<dbReference type="Gene3D" id="1.20.920.20">
    <property type="match status" value="2"/>
</dbReference>
<evidence type="ECO:0000259" key="4">
    <source>
        <dbReference type="Pfam" id="PF18199"/>
    </source>
</evidence>
<feature type="compositionally biased region" description="Gly residues" evidence="2">
    <location>
        <begin position="1678"/>
        <end position="1692"/>
    </location>
</feature>
<sequence length="3024" mass="325346">MICLQGLLTSAHRLPAGQLSALTPLLAAFLTAIHQPQRALTLPPDVTPASSSPLSVPLRRGSFLCFAVGQSLTMSLLPSVAAQLRPVALLIPEERVIVAVRLTASGLGGDLASRLFTFWRQARAQLTVTPHDWSLRSLDRLLASVGSGGVEPLDAIHAEFDDALAGSPVDRQIMHGILGDLFSDAAHTLVQSPLVTEFERRVRGLFGDLRGPVSEREVAVAVALKRRLDESGGCPVGFSSSPASPLSPAMRRLGPPRADDDDDDKISVSFAPHRPAGPAIIPAHPRAGHPLFPAVIGPPGCGKSTAITAYARAGLARERVAWVYPDLMAPTECCAEIATLLADGTVGLVVIDGDLRRPWAVPLCDWLATRCCCCGGEGMVGGGDERQQAGGRAWRGRVVFECAAQLDEALAVMRYLWPIVMPAPPDGWTHLVDAWALAEQHRIAEEFSLCQRGHRHLVPTPRSPAESQALRLPDTLSRRLLAPVLSRLAPPSSANVEAVLALIQAQFTQSIRGRAVRAALADARGGNRGGSCSGGQQQQWEQAWGAAGRAVVYALGWGLAGGVMPGPERKAILDAVLAAARAEWCAFDCCDPGSGGSSDDDWLLQLVLVSWLFGIFVIGPGILVWSTETDHLDNGGSPQWRTHSYVRVRTWSMRNVVTSVDWYFWYFGGLFTDVLLAFNAAPRWDGDLFVDTPTTLALRHVIDLYAAVARPVLLYGPPGTGKTPSQPVPERRLVSLGNMAAAAAELRDAESGTTPSNHRRPHRPTSLVIIATAPSAASPADLISECPHLRRLMRHCGCVAMPPPSEADVVSELRAAVEGRLLGGVDAVTRFVRMLPEATFALARSLAPSFQPPISPPSHLAAQILALSLPSGPLPARLSHAQSRWLAGCVHVLMPRAAGGQAEAIGAQIVQAMPWPERDVDGAGGEVGYVCWCAVGIPRAEVQTHVEATCRGLLDDEMVRSLRSLGTDGRFLKGCRTHLRVGGLVVEYHVAIVVTRVFVHPELVDHVCHLVRVLGLRSGGHGFLVGPAGVGRSLSLRIACRLAGARYLAAPPHLASPEEAHRFIQKCHLHIFLTCPAGPAETRLVEPLRAQFPGLLARLVVERYEPWSPERLKEWGCCLLGPETVIPDWPGTLKGSGRESMLDLMAAMHAAAVAEAASPEALHQTAVPAASAGSFLVFVKRLLPLLGSRTRLLAAQETRLAPCLEVLSVAAKVVAHLRAELEHKEVGCHRIHEAAIVWHRHVRCEGRGPPAEVEHKKSELAGRQGETAELLRQIAAATDRLAAKRDQVITAKSMVLAATGRMRERREVAMRAFARAKPHLDDAETALNIIQPSDLVWLRRLLTPPELVRRLFDTVLILLRLPLVPTELAELDDAGRGSMMMMAEATAPRRVLKDSHVYARHMMADMNFVKELIELPRDAITDEQVELLMPYLEMEDFTYAKAQKCSGNVAALVNYVRATLTLQTRVRVPVSENPIFNILPAFELDQTIMGLIPKNDEDDNHRTTHLTTQLVLYHNMVRETRPQAIALKEAETRLRADQAGLAALVGELDQLQGELALLQGRFDEITGRREQVRELRGHCGDMMDTASTLLTLLADDQSAWTQHSLTTQLRLATLGPDTALLAATQTYCPPLPTPCRARLLTTWVDLMRRAGGGVYTRESPQEVWARLANEDSADDPEGGGGGGGGGEATGLGAGQMATSRWAVVVADPEGLFTTRLRDTDGSVGSPDDSNPALTSPAPSIDLGISRGDTSRPSTSPPTARPPTGSGLAAAASLRHSASSAQYLRPAVPTTTASQQGVHIVSADSPELAEVVLRALSSGGRLVVLCGGAGERAWRWLASGVVEELVRAARWVGRDGESRGAAPVVHLDGRSVAPSPGFRFYLHLSCPLHVAAHRLPASLYARALVLDNSSVSLRAEARHLLMTRILTAEAPTLLARRARVLAELAEQREVVRKAEDALLALLAQATPGQPPDDALTTRIVAAKQPLFEARIALQRLEGLRAEINMAIDVYMPLARRAVLLRRCAKLLPSLFGPLHQFPESRQSRALATCLHQAPASPFLAARIAALTRRLTADLFGAVARGLSADQRLVFGALVSLAIQCEGGTDDEGEEGRRQLATEAEAEMMKKTTKKNESQQQQENEERLETGEAWLAGWKQVFTTSGLGLGISPCPHEKGSLIPGLSDSLALRLLFDGPGSLAPLAAGSGGDPPGEWMDWRVVLQIGQTVPCLRMLPTLFQAATPRWRGWYQVENPEAARLPCGLEDSTPRFARLLLVLPETSALDRSAILAYRLGYRHNAYRLRALTSNFHSRNTAAPRTTTQIRLLRPDRALLALADYVRDTLGLRCLDPPLNPMLDALPEFTERQACLVLVPPEPAVDVAGQLAPIATSKGLDLRVVTLGTPASAAHALSCLRTAATSGGAWMLVLNADCDPEAIDRMDAVLEREPVHPAFRLWVTCAPSATYLASSTLCACAPRVRFDPGQSITSRLPGLLTALGPVLANPAPHPDWRALVFGATTLYAGVMQGIARRQQATFPPIRQLHHPAGDDDDDHQDDADGEGGQHNHDDDATTGGAVVVGLPRVCDLVDGLAWCQSNVTALAPTASPTASPPGPQDTFRLPWTLLGRVLSDVFMAGFGPGPARHHAHRLVKAWLGPQALEPQVAVSTLRSLRDYVDFGSCGPLALPLAPPLRLPPASGGLSLASLRPRLAALFSALPAPLPHVSAATAANKPISEKPPGTLAPLAWLLRCEAEAFNGRVDRIRHDLQSLMRCCDDPGRHLPVPGSRLAQLAAILGGGFCPSEWHHLPAQRGCCGSALGSDALLRDLAAVRAFLAPWVAAPNQLPASFDMSRLTRPRHFLAALKQQMARAPEFELHRGSKVTVRFLADGDSEIVVCFFHLRVGGLVVEYHVAIVVTRIPPPQGVYLSGLWLYEVAWDKREGRLVPLPAGREPYTPAPLAHLTLVTRTNTDPEPPQPPPPHLAQEDRLPCFVCQADEPALFHVEVSARSEGGLPVGSVFCGRPAATAGEAEAS</sequence>
<evidence type="ECO:0000256" key="2">
    <source>
        <dbReference type="SAM" id="MobiDB-lite"/>
    </source>
</evidence>
<dbReference type="Proteomes" id="UP001141327">
    <property type="component" value="Unassembled WGS sequence"/>
</dbReference>
<keyword evidence="3" id="KW-1133">Transmembrane helix</keyword>
<keyword evidence="6" id="KW-1185">Reference proteome</keyword>
<feature type="domain" description="Dynein heavy chain C-terminal" evidence="4">
    <location>
        <begin position="2725"/>
        <end position="2963"/>
    </location>
</feature>
<feature type="compositionally biased region" description="Low complexity" evidence="2">
    <location>
        <begin position="239"/>
        <end position="249"/>
    </location>
</feature>
<feature type="region of interest" description="Disordered" evidence="2">
    <location>
        <begin position="2121"/>
        <end position="2141"/>
    </location>
</feature>
<dbReference type="InterPro" id="IPR027417">
    <property type="entry name" value="P-loop_NTPase"/>
</dbReference>
<keyword evidence="1" id="KW-0175">Coiled coil</keyword>
<evidence type="ECO:0000313" key="6">
    <source>
        <dbReference type="Proteomes" id="UP001141327"/>
    </source>
</evidence>
<feature type="region of interest" description="Disordered" evidence="2">
    <location>
        <begin position="234"/>
        <end position="263"/>
    </location>
</feature>
<organism evidence="5 6">
    <name type="scientific">Paratrimastix pyriformis</name>
    <dbReference type="NCBI Taxonomy" id="342808"/>
    <lineage>
        <taxon>Eukaryota</taxon>
        <taxon>Metamonada</taxon>
        <taxon>Preaxostyla</taxon>
        <taxon>Paratrimastigidae</taxon>
        <taxon>Paratrimastix</taxon>
    </lineage>
</organism>
<reference evidence="5" key="1">
    <citation type="journal article" date="2022" name="bioRxiv">
        <title>Genomics of Preaxostyla Flagellates Illuminates Evolutionary Transitions and the Path Towards Mitochondrial Loss.</title>
        <authorList>
            <person name="Novak L.V.F."/>
            <person name="Treitli S.C."/>
            <person name="Pyrih J."/>
            <person name="Halakuc P."/>
            <person name="Pipaliya S.V."/>
            <person name="Vacek V."/>
            <person name="Brzon O."/>
            <person name="Soukal P."/>
            <person name="Eme L."/>
            <person name="Dacks J.B."/>
            <person name="Karnkowska A."/>
            <person name="Elias M."/>
            <person name="Hampl V."/>
        </authorList>
    </citation>
    <scope>NUCLEOTIDE SEQUENCE</scope>
    <source>
        <strain evidence="5">RCP-MX</strain>
    </source>
</reference>
<feature type="compositionally biased region" description="Acidic residues" evidence="2">
    <location>
        <begin position="2542"/>
        <end position="2553"/>
    </location>
</feature>
<feature type="coiled-coil region" evidence="1">
    <location>
        <begin position="1541"/>
        <end position="1568"/>
    </location>
</feature>
<feature type="transmembrane region" description="Helical" evidence="3">
    <location>
        <begin position="662"/>
        <end position="681"/>
    </location>
</feature>
<feature type="region of interest" description="Disordered" evidence="2">
    <location>
        <begin position="1715"/>
        <end position="1766"/>
    </location>
</feature>
<dbReference type="Gene3D" id="3.40.50.300">
    <property type="entry name" value="P-loop containing nucleotide triphosphate hydrolases"/>
    <property type="match status" value="1"/>
</dbReference>
<dbReference type="InterPro" id="IPR026983">
    <property type="entry name" value="DHC"/>
</dbReference>
<dbReference type="InterPro" id="IPR041228">
    <property type="entry name" value="Dynein_C"/>
</dbReference>
<name>A0ABQ8UKT4_9EUKA</name>
<feature type="coiled-coil region" evidence="1">
    <location>
        <begin position="1936"/>
        <end position="1963"/>
    </location>
</feature>
<feature type="region of interest" description="Disordered" evidence="2">
    <location>
        <begin position="1671"/>
        <end position="1692"/>
    </location>
</feature>
<proteinExistence type="predicted"/>
<comment type="caution">
    <text evidence="5">The sequence shown here is derived from an EMBL/GenBank/DDBJ whole genome shotgun (WGS) entry which is preliminary data.</text>
</comment>
<dbReference type="PANTHER" id="PTHR10676:SF398">
    <property type="entry name" value="DYNEIN HEAVY CHAIN"/>
    <property type="match status" value="1"/>
</dbReference>
<accession>A0ABQ8UKT4</accession>
<evidence type="ECO:0000256" key="1">
    <source>
        <dbReference type="SAM" id="Coils"/>
    </source>
</evidence>
<feature type="region of interest" description="Disordered" evidence="2">
    <location>
        <begin position="2534"/>
        <end position="2567"/>
    </location>
</feature>
<keyword evidence="3" id="KW-0472">Membrane</keyword>
<feature type="compositionally biased region" description="Polar residues" evidence="2">
    <location>
        <begin position="1727"/>
        <end position="1737"/>
    </location>
</feature>
<feature type="compositionally biased region" description="Basic and acidic residues" evidence="2">
    <location>
        <begin position="2121"/>
        <end position="2131"/>
    </location>
</feature>